<sequence>MNRLEISEENLTSMAHYLQQTLNPVQTERRAAEKYLENMEGLGNYSILLLTLVSQDIVDMTIRQAAAITFKNFVKKRWRIIEGELNKISEEDRGLIKKQIIDLMLSVPEQLQRQLSDAISMIGREDFPYQWPDLMQQMTSKFGTGNLPVINGVLRTAHSLFKRYRHEFKSNELWTEIKLVLDNFADPLMQLFIATMEHLKNHEKDVNNAKILYSSLTLIAKIFYSLNYQDLPEFFEDNMEKWMTHFLTLLTKDNPLLQTKADDEAGPMELLKSQICDNVALYAQKYDEEFQPFLPKFVEAIWNLLVSTGIEVKYDLVGTLVSNAIGFLASIADRAQYKQLFESEEAMKQICERIILPNMAFRDADEEVFDMNPEEYIRRDIEGSDIDTRRRAACDLVRALCKFFEAEVTKIFSSYVGILLQNYAQDKTKFWRDKDTAIYLVTSLATKSKTQKHGTTEVSQLVNLTDFFKTNIIVDLEGPSVNDVPVLKADAIKYVMTFRNVLPREVLLTSFPCFMHLLKAESQVVHTYAASAIERVLMVRQNGNPVVLADDIKPYTEQLLTNLFGAFDHEGSAENEYIMKAVLRVMSLLKESVLQYLPIILTRLKEKLLMVAKNPSKPHFNHYLFEAICLIIKVGTKANPQNVTSFEEALFPPFQEILVADVQEFIPYVFQIMSMMLEIHTDCPQPYVELFPFLLNHTLWERHGNIPPLTRLIQAFIEKGSKSIVQQEKLNPVLGVFQKLIASKSNDHYGFYIIQSLVEHMEPAALSQYMKTIFIKLFNRLTKFKTTKYVKGILVFLNLYAAQYGGPALVEIIDSIQTKLFAMVLEKLYIADVQKVSGTLEKKICAVGMIKLLTETPAMLGADYKQFWVPLLQALIGLFELPEDDTIPDDEHFIEIEDIEGYQTAYSQLAFAGKHETDPFKGAIPDAKMYLARSLQKLSTAQPGQITPLISSQLDPKATQFLNGYLQASGVQIS</sequence>
<organism evidence="11 12">
    <name type="scientific">Holothuria leucospilota</name>
    <name type="common">Black long sea cucumber</name>
    <name type="synonym">Mertensiothuria leucospilota</name>
    <dbReference type="NCBI Taxonomy" id="206669"/>
    <lineage>
        <taxon>Eukaryota</taxon>
        <taxon>Metazoa</taxon>
        <taxon>Echinodermata</taxon>
        <taxon>Eleutherozoa</taxon>
        <taxon>Echinozoa</taxon>
        <taxon>Holothuroidea</taxon>
        <taxon>Aspidochirotacea</taxon>
        <taxon>Aspidochirotida</taxon>
        <taxon>Holothuriidae</taxon>
        <taxon>Holothuria</taxon>
    </lineage>
</organism>
<evidence type="ECO:0000313" key="12">
    <source>
        <dbReference type="Proteomes" id="UP001152320"/>
    </source>
</evidence>
<dbReference type="SUPFAM" id="SSF48371">
    <property type="entry name" value="ARM repeat"/>
    <property type="match status" value="1"/>
</dbReference>
<keyword evidence="8" id="KW-0539">Nucleus</keyword>
<evidence type="ECO:0000256" key="7">
    <source>
        <dbReference type="ARBA" id="ARBA00022927"/>
    </source>
</evidence>
<comment type="similarity">
    <text evidence="3">Belongs to the XPO2/CSE1 family.</text>
</comment>
<accession>A0A9Q1H566</accession>
<dbReference type="Proteomes" id="UP001152320">
    <property type="component" value="Chromosome 11"/>
</dbReference>
<dbReference type="Pfam" id="PF08506">
    <property type="entry name" value="Cse1"/>
    <property type="match status" value="1"/>
</dbReference>
<evidence type="ECO:0000256" key="5">
    <source>
        <dbReference type="ARBA" id="ARBA00022448"/>
    </source>
</evidence>
<proteinExistence type="inferred from homology"/>
<dbReference type="GO" id="GO:0031267">
    <property type="term" value="F:small GTPase binding"/>
    <property type="evidence" value="ECO:0007669"/>
    <property type="project" value="InterPro"/>
</dbReference>
<dbReference type="Pfam" id="PF03378">
    <property type="entry name" value="CAS_CSE1"/>
    <property type="match status" value="1"/>
</dbReference>
<dbReference type="GO" id="GO:0005829">
    <property type="term" value="C:cytosol"/>
    <property type="evidence" value="ECO:0007669"/>
    <property type="project" value="TreeGrafter"/>
</dbReference>
<dbReference type="Gene3D" id="1.25.10.10">
    <property type="entry name" value="Leucine-rich Repeat Variant"/>
    <property type="match status" value="1"/>
</dbReference>
<dbReference type="GO" id="GO:0005049">
    <property type="term" value="F:nuclear export signal receptor activity"/>
    <property type="evidence" value="ECO:0007669"/>
    <property type="project" value="TreeGrafter"/>
</dbReference>
<evidence type="ECO:0000313" key="11">
    <source>
        <dbReference type="EMBL" id="KAJ8032880.1"/>
    </source>
</evidence>
<dbReference type="GO" id="GO:0006606">
    <property type="term" value="P:protein import into nucleus"/>
    <property type="evidence" value="ECO:0007669"/>
    <property type="project" value="TreeGrafter"/>
</dbReference>
<dbReference type="OrthoDB" id="3268246at2759"/>
<dbReference type="InterPro" id="IPR001494">
    <property type="entry name" value="Importin-beta_N"/>
</dbReference>
<keyword evidence="12" id="KW-1185">Reference proteome</keyword>
<protein>
    <recommendedName>
        <fullName evidence="4">Exportin-2</fullName>
    </recommendedName>
    <alternativeName>
        <fullName evidence="9">Importin-alpha re-exporter</fullName>
    </alternativeName>
</protein>
<evidence type="ECO:0000256" key="6">
    <source>
        <dbReference type="ARBA" id="ARBA00022490"/>
    </source>
</evidence>
<dbReference type="GO" id="GO:0005635">
    <property type="term" value="C:nuclear envelope"/>
    <property type="evidence" value="ECO:0007669"/>
    <property type="project" value="TreeGrafter"/>
</dbReference>
<keyword evidence="7" id="KW-0653">Protein transport</keyword>
<dbReference type="InterPro" id="IPR005043">
    <property type="entry name" value="XPO2_C"/>
</dbReference>
<evidence type="ECO:0000256" key="8">
    <source>
        <dbReference type="ARBA" id="ARBA00023242"/>
    </source>
</evidence>
<evidence type="ECO:0000259" key="10">
    <source>
        <dbReference type="PROSITE" id="PS50166"/>
    </source>
</evidence>
<dbReference type="InterPro" id="IPR013713">
    <property type="entry name" value="XPO2_central"/>
</dbReference>
<comment type="caution">
    <text evidence="11">The sequence shown here is derived from an EMBL/GenBank/DDBJ whole genome shotgun (WGS) entry which is preliminary data.</text>
</comment>
<dbReference type="PANTHER" id="PTHR10997">
    <property type="entry name" value="IMPORTIN-7, 8, 11"/>
    <property type="match status" value="1"/>
</dbReference>
<evidence type="ECO:0000256" key="3">
    <source>
        <dbReference type="ARBA" id="ARBA00008669"/>
    </source>
</evidence>
<evidence type="ECO:0000256" key="4">
    <source>
        <dbReference type="ARBA" id="ARBA00018945"/>
    </source>
</evidence>
<dbReference type="GO" id="GO:0006611">
    <property type="term" value="P:protein export from nucleus"/>
    <property type="evidence" value="ECO:0007669"/>
    <property type="project" value="TreeGrafter"/>
</dbReference>
<dbReference type="EMBL" id="JAIZAY010000011">
    <property type="protein sequence ID" value="KAJ8032880.1"/>
    <property type="molecule type" value="Genomic_DNA"/>
</dbReference>
<dbReference type="FunFam" id="1.25.10.10:FF:000057">
    <property type="entry name" value="Exportin-2 isoform 1"/>
    <property type="match status" value="1"/>
</dbReference>
<feature type="domain" description="Importin N-terminal" evidence="10">
    <location>
        <begin position="32"/>
        <end position="106"/>
    </location>
</feature>
<dbReference type="InterPro" id="IPR011989">
    <property type="entry name" value="ARM-like"/>
</dbReference>
<dbReference type="PANTHER" id="PTHR10997:SF8">
    <property type="entry name" value="EXPORTIN-2"/>
    <property type="match status" value="1"/>
</dbReference>
<keyword evidence="6" id="KW-0963">Cytoplasm</keyword>
<dbReference type="AlphaFoldDB" id="A0A9Q1H566"/>
<reference evidence="11" key="1">
    <citation type="submission" date="2021-10" db="EMBL/GenBank/DDBJ databases">
        <title>Tropical sea cucumber genome reveals ecological adaptation and Cuvierian tubules defense mechanism.</title>
        <authorList>
            <person name="Chen T."/>
        </authorList>
    </citation>
    <scope>NUCLEOTIDE SEQUENCE</scope>
    <source>
        <strain evidence="11">Nanhai2018</strain>
        <tissue evidence="11">Muscle</tissue>
    </source>
</reference>
<evidence type="ECO:0000256" key="9">
    <source>
        <dbReference type="ARBA" id="ARBA00030693"/>
    </source>
</evidence>
<evidence type="ECO:0000256" key="1">
    <source>
        <dbReference type="ARBA" id="ARBA00004123"/>
    </source>
</evidence>
<dbReference type="Pfam" id="PF03810">
    <property type="entry name" value="IBN_N"/>
    <property type="match status" value="1"/>
</dbReference>
<evidence type="ECO:0000256" key="2">
    <source>
        <dbReference type="ARBA" id="ARBA00004496"/>
    </source>
</evidence>
<name>A0A9Q1H566_HOLLE</name>
<dbReference type="PROSITE" id="PS50166">
    <property type="entry name" value="IMPORTIN_B_NT"/>
    <property type="match status" value="1"/>
</dbReference>
<gene>
    <name evidence="11" type="ORF">HOLleu_22957</name>
</gene>
<dbReference type="SMART" id="SM00913">
    <property type="entry name" value="IBN_N"/>
    <property type="match status" value="1"/>
</dbReference>
<keyword evidence="5" id="KW-0813">Transport</keyword>
<dbReference type="InterPro" id="IPR016024">
    <property type="entry name" value="ARM-type_fold"/>
</dbReference>
<comment type="subcellular location">
    <subcellularLocation>
        <location evidence="2">Cytoplasm</location>
    </subcellularLocation>
    <subcellularLocation>
        <location evidence="1">Nucleus</location>
    </subcellularLocation>
</comment>